<proteinExistence type="predicted"/>
<evidence type="ECO:0000259" key="1">
    <source>
        <dbReference type="Pfam" id="PF01936"/>
    </source>
</evidence>
<keyword evidence="2" id="KW-0347">Helicase</keyword>
<dbReference type="Proteomes" id="UP000679260">
    <property type="component" value="Chromosome"/>
</dbReference>
<protein>
    <submittedName>
        <fullName evidence="2">Helicase</fullName>
    </submittedName>
</protein>
<keyword evidence="2" id="KW-0547">Nucleotide-binding</keyword>
<gene>
    <name evidence="2" type="ORF">VEIS1202513_16600</name>
</gene>
<keyword evidence="3" id="KW-1185">Reference proteome</keyword>
<dbReference type="Gene3D" id="3.40.50.1010">
    <property type="entry name" value="5'-nuclease"/>
    <property type="match status" value="1"/>
</dbReference>
<evidence type="ECO:0000313" key="2">
    <source>
        <dbReference type="EMBL" id="BBU37139.1"/>
    </source>
</evidence>
<dbReference type="CDD" id="cd18722">
    <property type="entry name" value="PIN_NicB-like"/>
    <property type="match status" value="1"/>
</dbReference>
<accession>A0ABN5XWQ6</accession>
<evidence type="ECO:0000313" key="3">
    <source>
        <dbReference type="Proteomes" id="UP000679260"/>
    </source>
</evidence>
<organism evidence="2 3">
    <name type="scientific">Veillonella orientalis</name>
    <dbReference type="NCBI Taxonomy" id="2682455"/>
    <lineage>
        <taxon>Bacteria</taxon>
        <taxon>Bacillati</taxon>
        <taxon>Bacillota</taxon>
        <taxon>Negativicutes</taxon>
        <taxon>Veillonellales</taxon>
        <taxon>Veillonellaceae</taxon>
        <taxon>Veillonella</taxon>
    </lineage>
</organism>
<keyword evidence="2" id="KW-0067">ATP-binding</keyword>
<dbReference type="RefSeq" id="WP_213467299.1">
    <property type="nucleotide sequence ID" value="NZ_AP022322.1"/>
</dbReference>
<feature type="domain" description="NYN" evidence="1">
    <location>
        <begin position="134"/>
        <end position="189"/>
    </location>
</feature>
<reference evidence="2 3" key="1">
    <citation type="submission" date="2020-01" db="EMBL/GenBank/DDBJ databases">
        <title>Veillonella burapaensis sp. nov., anaerobic, Gram-stain-negative coccus isolated from saliva of a Thai child.</title>
        <authorList>
            <person name="Mashima I."/>
            <person name="Theodorea C."/>
            <person name="Nakazawa F."/>
            <person name="Thaweboon B."/>
            <person name="Thaweboon S."/>
            <person name="Tamai R."/>
            <person name="Kiyoura Y."/>
        </authorList>
    </citation>
    <scope>NUCLEOTIDE SEQUENCE [LARGE SCALE GENOMIC DNA]</scope>
    <source>
        <strain evidence="2 3">S12025-13</strain>
    </source>
</reference>
<dbReference type="Pfam" id="PF01936">
    <property type="entry name" value="NYN"/>
    <property type="match status" value="1"/>
</dbReference>
<sequence>MQKVAIMVDGGFFVKRLYSELGYLDADTAAKFLMKYCLSHLKAKGKNEESKTLYRIFYYDCLPSGKKVFNPITRKTVDLSKSELYSWMHSFIDTLRSQRKVALRLGKLSDAHAGYYLSVDTTKKLIQGRIGELEEKHLQLKVEQKGVDMKLGIDVASLVLKKQVDQIILISGDSDFVPAAKLARREGVDFVLDPLWAHVSPDLFEHIDGMKSHHFNQIKRN</sequence>
<dbReference type="GO" id="GO:0004386">
    <property type="term" value="F:helicase activity"/>
    <property type="evidence" value="ECO:0007669"/>
    <property type="project" value="UniProtKB-KW"/>
</dbReference>
<dbReference type="InterPro" id="IPR021139">
    <property type="entry name" value="NYN"/>
</dbReference>
<keyword evidence="2" id="KW-0378">Hydrolase</keyword>
<dbReference type="EMBL" id="AP022322">
    <property type="protein sequence ID" value="BBU37139.1"/>
    <property type="molecule type" value="Genomic_DNA"/>
</dbReference>
<name>A0ABN5XWQ6_9FIRM</name>